<dbReference type="AlphaFoldDB" id="A0A450V0V1"/>
<keyword evidence="1" id="KW-1133">Transmembrane helix</keyword>
<name>A0A450V0V1_9GAMM</name>
<reference evidence="3" key="1">
    <citation type="submission" date="2019-02" db="EMBL/GenBank/DDBJ databases">
        <authorList>
            <person name="Gruber-Vodicka R. H."/>
            <person name="Seah K. B. B."/>
        </authorList>
    </citation>
    <scope>NUCLEOTIDE SEQUENCE</scope>
    <source>
        <strain evidence="4">BECK_SA2B12</strain>
        <strain evidence="2">BECK_SA2B15</strain>
        <strain evidence="3">BECK_SA2B20</strain>
    </source>
</reference>
<evidence type="ECO:0000313" key="4">
    <source>
        <dbReference type="EMBL" id="VFK03399.1"/>
    </source>
</evidence>
<dbReference type="Pfam" id="PF19744">
    <property type="entry name" value="DUF6232"/>
    <property type="match status" value="1"/>
</dbReference>
<keyword evidence="1" id="KW-0472">Membrane</keyword>
<accession>A0A450V0V1</accession>
<organism evidence="3">
    <name type="scientific">Candidatus Kentrum eta</name>
    <dbReference type="NCBI Taxonomy" id="2126337"/>
    <lineage>
        <taxon>Bacteria</taxon>
        <taxon>Pseudomonadati</taxon>
        <taxon>Pseudomonadota</taxon>
        <taxon>Gammaproteobacteria</taxon>
        <taxon>Candidatus Kentrum</taxon>
    </lineage>
</organism>
<dbReference type="EMBL" id="CAADFJ010000127">
    <property type="protein sequence ID" value="VFK03399.1"/>
    <property type="molecule type" value="Genomic_DNA"/>
</dbReference>
<gene>
    <name evidence="2" type="ORF">BECKH772A_GA0070896_101296</name>
    <name evidence="3" type="ORF">BECKH772B_GA0070898_101315</name>
    <name evidence="4" type="ORF">BECKH772C_GA0070978_101275</name>
</gene>
<dbReference type="EMBL" id="CAADFI010000131">
    <property type="protein sequence ID" value="VFJ98316.1"/>
    <property type="molecule type" value="Genomic_DNA"/>
</dbReference>
<feature type="transmembrane region" description="Helical" evidence="1">
    <location>
        <begin position="63"/>
        <end position="80"/>
    </location>
</feature>
<protein>
    <recommendedName>
        <fullName evidence="5">QacE</fullName>
    </recommendedName>
</protein>
<evidence type="ECO:0000313" key="3">
    <source>
        <dbReference type="EMBL" id="VFJ98316.1"/>
    </source>
</evidence>
<dbReference type="InterPro" id="IPR045629">
    <property type="entry name" value="DUF6232"/>
</dbReference>
<evidence type="ECO:0000313" key="2">
    <source>
        <dbReference type="EMBL" id="VFJ97942.1"/>
    </source>
</evidence>
<sequence>MSESEKVYFEEGDVKVTKTRLIVPGQTYAMSGITSVKNTVDQPMKGPMILGGMGVLMMASGDAGLPVGVLLIVGAIFWFAKGQKHVVILGSASGETKALVSPDAGFIGRVATALNNVIAERG</sequence>
<keyword evidence="1" id="KW-0812">Transmembrane</keyword>
<dbReference type="EMBL" id="CAADFG010000129">
    <property type="protein sequence ID" value="VFJ97942.1"/>
    <property type="molecule type" value="Genomic_DNA"/>
</dbReference>
<evidence type="ECO:0008006" key="5">
    <source>
        <dbReference type="Google" id="ProtNLM"/>
    </source>
</evidence>
<evidence type="ECO:0000256" key="1">
    <source>
        <dbReference type="SAM" id="Phobius"/>
    </source>
</evidence>
<proteinExistence type="predicted"/>